<protein>
    <submittedName>
        <fullName evidence="1">Uncharacterized protein</fullName>
    </submittedName>
</protein>
<name>A0A644TH29_9ZZZZ</name>
<comment type="caution">
    <text evidence="1">The sequence shown here is derived from an EMBL/GenBank/DDBJ whole genome shotgun (WGS) entry which is preliminary data.</text>
</comment>
<evidence type="ECO:0000313" key="1">
    <source>
        <dbReference type="EMBL" id="MPL66019.1"/>
    </source>
</evidence>
<accession>A0A644TH29</accession>
<gene>
    <name evidence="1" type="ORF">SDC9_11687</name>
</gene>
<reference evidence="1" key="1">
    <citation type="submission" date="2019-08" db="EMBL/GenBank/DDBJ databases">
        <authorList>
            <person name="Kucharzyk K."/>
            <person name="Murdoch R.W."/>
            <person name="Higgins S."/>
            <person name="Loffler F."/>
        </authorList>
    </citation>
    <scope>NUCLEOTIDE SEQUENCE</scope>
</reference>
<organism evidence="1">
    <name type="scientific">bioreactor metagenome</name>
    <dbReference type="NCBI Taxonomy" id="1076179"/>
    <lineage>
        <taxon>unclassified sequences</taxon>
        <taxon>metagenomes</taxon>
        <taxon>ecological metagenomes</taxon>
    </lineage>
</organism>
<dbReference type="AlphaFoldDB" id="A0A644TH29"/>
<dbReference type="EMBL" id="VSSQ01000030">
    <property type="protein sequence ID" value="MPL66019.1"/>
    <property type="molecule type" value="Genomic_DNA"/>
</dbReference>
<sequence length="117" mass="13647">MNIEIPSISRSPHSQLELFPNLPGEGATIDERFADFHHKNPHVYRNLVRLALDDQSRGLHRGIKALFETLRYAYEKTEHEPSDYKINNDFSSRYARLIMRSVPRLSGHFETRTLKAL</sequence>
<proteinExistence type="predicted"/>